<dbReference type="EMBL" id="WNDV01000001">
    <property type="protein sequence ID" value="KAF1040629.1"/>
    <property type="molecule type" value="Genomic_DNA"/>
</dbReference>
<dbReference type="AlphaFoldDB" id="A0A833V413"/>
<accession>A0A833V413</accession>
<proteinExistence type="predicted"/>
<dbReference type="Gene3D" id="3.30.9.100">
    <property type="match status" value="1"/>
</dbReference>
<dbReference type="RefSeq" id="WP_278642732.1">
    <property type="nucleotide sequence ID" value="NZ_WNDV01000001.1"/>
</dbReference>
<dbReference type="PRINTS" id="PR00420">
    <property type="entry name" value="RNGMNOXGNASE"/>
</dbReference>
<name>A0A833V413_BURL3</name>
<comment type="caution">
    <text evidence="2">The sequence shown here is derived from an EMBL/GenBank/DDBJ whole genome shotgun (WGS) entry which is preliminary data.</text>
</comment>
<protein>
    <submittedName>
        <fullName evidence="2">Putative FAD-dependent oxidoreductase LodB</fullName>
    </submittedName>
</protein>
<dbReference type="Proteomes" id="UP000467522">
    <property type="component" value="Unassembled WGS sequence"/>
</dbReference>
<dbReference type="PANTHER" id="PTHR43747:SF1">
    <property type="entry name" value="SLR1998 PROTEIN"/>
    <property type="match status" value="1"/>
</dbReference>
<dbReference type="PROSITE" id="PS51257">
    <property type="entry name" value="PROKAR_LIPOPROTEIN"/>
    <property type="match status" value="1"/>
</dbReference>
<evidence type="ECO:0000259" key="1">
    <source>
        <dbReference type="Pfam" id="PF01494"/>
    </source>
</evidence>
<dbReference type="Pfam" id="PF01494">
    <property type="entry name" value="FAD_binding_3"/>
    <property type="match status" value="1"/>
</dbReference>
<organism evidence="2 3">
    <name type="scientific">Burkholderia lata (strain ATCC 17760 / DSM 23089 / LMG 22485 / NCIMB 9086 / R18194 / 383)</name>
    <dbReference type="NCBI Taxonomy" id="482957"/>
    <lineage>
        <taxon>Bacteria</taxon>
        <taxon>Pseudomonadati</taxon>
        <taxon>Pseudomonadota</taxon>
        <taxon>Betaproteobacteria</taxon>
        <taxon>Burkholderiales</taxon>
        <taxon>Burkholderiaceae</taxon>
        <taxon>Burkholderia</taxon>
        <taxon>Burkholderia cepacia complex</taxon>
    </lineage>
</organism>
<dbReference type="InterPro" id="IPR036188">
    <property type="entry name" value="FAD/NAD-bd_sf"/>
</dbReference>
<dbReference type="InterPro" id="IPR050816">
    <property type="entry name" value="Flavin-dep_Halogenase_NPB"/>
</dbReference>
<evidence type="ECO:0000313" key="3">
    <source>
        <dbReference type="Proteomes" id="UP000467522"/>
    </source>
</evidence>
<sequence length="390" mass="42538">MPTTERMTSPHKARYQVVVVGGGPAGASCALALALAGVTDILVIEAGSYGDIRIGESIPPEGRMYLRGLGIEAAFLAQGHEPCYGSCSYWGSDKRGYNDFLLNPNGHGWHLDRRKFDQLLASQARAAGVELLTERSLLTSKPASGGGYTLSIGGAGRDVFRVRADFVVDASGTRASFARQRGAKRMNSNPLVCIAARLPRSDADAPFSKLTQLEAVEHGWWYVASVPGNSVVVMLATHAQAVGTMRLHQPENWYRLLGSTAHLSRLVGGLGTNPYQLQLKSCPAPSYCLDTLCGDQWLAIGDAASAYDPVTAQGIIKSLMNGTSAAKAIQSEISGNPCAIKEFEQSLRTQYRRYLETRHYFYGLERRWPRSEFWRIVQQDIDVRRATPGQ</sequence>
<gene>
    <name evidence="2" type="primary">lodB_1</name>
    <name evidence="2" type="ORF">GAK33_00246</name>
</gene>
<dbReference type="SUPFAM" id="SSF51905">
    <property type="entry name" value="FAD/NAD(P)-binding domain"/>
    <property type="match status" value="1"/>
</dbReference>
<reference evidence="3" key="1">
    <citation type="journal article" date="2020" name="MBio">
        <title>Horizontal gene transfer to a defensive symbiont with a reduced genome amongst a multipartite beetle microbiome.</title>
        <authorList>
            <person name="Waterworth S.C."/>
            <person name="Florez L.V."/>
            <person name="Rees E.R."/>
            <person name="Hertweck C."/>
            <person name="Kaltenpoth M."/>
            <person name="Kwan J.C."/>
        </authorList>
    </citation>
    <scope>NUCLEOTIDE SEQUENCE [LARGE SCALE GENOMIC DNA]</scope>
</reference>
<dbReference type="GO" id="GO:0071949">
    <property type="term" value="F:FAD binding"/>
    <property type="evidence" value="ECO:0007669"/>
    <property type="project" value="InterPro"/>
</dbReference>
<dbReference type="InterPro" id="IPR002938">
    <property type="entry name" value="FAD-bd"/>
</dbReference>
<dbReference type="Gene3D" id="3.50.50.60">
    <property type="entry name" value="FAD/NAD(P)-binding domain"/>
    <property type="match status" value="1"/>
</dbReference>
<dbReference type="PANTHER" id="PTHR43747">
    <property type="entry name" value="FAD-BINDING PROTEIN"/>
    <property type="match status" value="1"/>
</dbReference>
<feature type="domain" description="FAD-binding" evidence="1">
    <location>
        <begin position="15"/>
        <end position="335"/>
    </location>
</feature>
<evidence type="ECO:0000313" key="2">
    <source>
        <dbReference type="EMBL" id="KAF1040629.1"/>
    </source>
</evidence>